<comment type="similarity">
    <text evidence="2">Belongs to the PA-phosphatase related phosphoesterase family.</text>
</comment>
<proteinExistence type="inferred from homology"/>
<dbReference type="GO" id="GO:0016020">
    <property type="term" value="C:membrane"/>
    <property type="evidence" value="ECO:0007669"/>
    <property type="project" value="UniProtKB-SubCell"/>
</dbReference>
<evidence type="ECO:0000313" key="8">
    <source>
        <dbReference type="EMBL" id="KAJ3216599.1"/>
    </source>
</evidence>
<gene>
    <name evidence="8" type="ORF">HK099_005819</name>
</gene>
<dbReference type="SMART" id="SM00014">
    <property type="entry name" value="acidPPc"/>
    <property type="match status" value="2"/>
</dbReference>
<keyword evidence="3 6" id="KW-0812">Transmembrane</keyword>
<feature type="transmembrane region" description="Helical" evidence="6">
    <location>
        <begin position="67"/>
        <end position="94"/>
    </location>
</feature>
<dbReference type="GO" id="GO:0046839">
    <property type="term" value="P:phospholipid dephosphorylation"/>
    <property type="evidence" value="ECO:0007669"/>
    <property type="project" value="TreeGrafter"/>
</dbReference>
<protein>
    <recommendedName>
        <fullName evidence="7">Phosphatidic acid phosphatase type 2/haloperoxidase domain-containing protein</fullName>
    </recommendedName>
</protein>
<dbReference type="Proteomes" id="UP001211065">
    <property type="component" value="Unassembled WGS sequence"/>
</dbReference>
<keyword evidence="5 6" id="KW-0472">Membrane</keyword>
<dbReference type="SUPFAM" id="SSF48317">
    <property type="entry name" value="Acid phosphatase/Vanadium-dependent haloperoxidase"/>
    <property type="match status" value="2"/>
</dbReference>
<dbReference type="InterPro" id="IPR000326">
    <property type="entry name" value="PAP2/HPO"/>
</dbReference>
<keyword evidence="9" id="KW-1185">Reference proteome</keyword>
<feature type="transmembrane region" description="Helical" evidence="6">
    <location>
        <begin position="20"/>
        <end position="43"/>
    </location>
</feature>
<comment type="subcellular location">
    <subcellularLocation>
        <location evidence="1">Membrane</location>
        <topology evidence="1">Multi-pass membrane protein</topology>
    </subcellularLocation>
</comment>
<organism evidence="8 9">
    <name type="scientific">Clydaea vesicula</name>
    <dbReference type="NCBI Taxonomy" id="447962"/>
    <lineage>
        <taxon>Eukaryota</taxon>
        <taxon>Fungi</taxon>
        <taxon>Fungi incertae sedis</taxon>
        <taxon>Chytridiomycota</taxon>
        <taxon>Chytridiomycota incertae sedis</taxon>
        <taxon>Chytridiomycetes</taxon>
        <taxon>Lobulomycetales</taxon>
        <taxon>Lobulomycetaceae</taxon>
        <taxon>Clydaea</taxon>
    </lineage>
</organism>
<feature type="transmembrane region" description="Helical" evidence="6">
    <location>
        <begin position="210"/>
        <end position="228"/>
    </location>
</feature>
<dbReference type="GO" id="GO:0006644">
    <property type="term" value="P:phospholipid metabolic process"/>
    <property type="evidence" value="ECO:0007669"/>
    <property type="project" value="InterPro"/>
</dbReference>
<evidence type="ECO:0000313" key="9">
    <source>
        <dbReference type="Proteomes" id="UP001211065"/>
    </source>
</evidence>
<evidence type="ECO:0000256" key="4">
    <source>
        <dbReference type="ARBA" id="ARBA00022989"/>
    </source>
</evidence>
<evidence type="ECO:0000256" key="3">
    <source>
        <dbReference type="ARBA" id="ARBA00022692"/>
    </source>
</evidence>
<dbReference type="AlphaFoldDB" id="A0AAD5XZE6"/>
<feature type="transmembrane region" description="Helical" evidence="6">
    <location>
        <begin position="134"/>
        <end position="153"/>
    </location>
</feature>
<evidence type="ECO:0000256" key="2">
    <source>
        <dbReference type="ARBA" id="ARBA00008816"/>
    </source>
</evidence>
<comment type="caution">
    <text evidence="8">The sequence shown here is derived from an EMBL/GenBank/DDBJ whole genome shotgun (WGS) entry which is preliminary data.</text>
</comment>
<evidence type="ECO:0000256" key="5">
    <source>
        <dbReference type="ARBA" id="ARBA00023136"/>
    </source>
</evidence>
<evidence type="ECO:0000256" key="1">
    <source>
        <dbReference type="ARBA" id="ARBA00004141"/>
    </source>
</evidence>
<dbReference type="GO" id="GO:0008195">
    <property type="term" value="F:phosphatidate phosphatase activity"/>
    <property type="evidence" value="ECO:0007669"/>
    <property type="project" value="TreeGrafter"/>
</dbReference>
<feature type="domain" description="Phosphatidic acid phosphatase type 2/haloperoxidase" evidence="7">
    <location>
        <begin position="136"/>
        <end position="291"/>
    </location>
</feature>
<evidence type="ECO:0000256" key="6">
    <source>
        <dbReference type="SAM" id="Phobius"/>
    </source>
</evidence>
<feature type="transmembrane region" description="Helical" evidence="6">
    <location>
        <begin position="240"/>
        <end position="264"/>
    </location>
</feature>
<dbReference type="PANTHER" id="PTHR10165:SF35">
    <property type="entry name" value="RE23632P"/>
    <property type="match status" value="1"/>
</dbReference>
<name>A0AAD5XZE6_9FUNG</name>
<dbReference type="Pfam" id="PF01569">
    <property type="entry name" value="PAP2"/>
    <property type="match status" value="1"/>
</dbReference>
<keyword evidence="4 6" id="KW-1133">Transmembrane helix</keyword>
<dbReference type="PANTHER" id="PTHR10165">
    <property type="entry name" value="LIPID PHOSPHATE PHOSPHATASE"/>
    <property type="match status" value="1"/>
</dbReference>
<feature type="transmembrane region" description="Helical" evidence="6">
    <location>
        <begin position="276"/>
        <end position="295"/>
    </location>
</feature>
<dbReference type="InterPro" id="IPR043216">
    <property type="entry name" value="PAP-like"/>
</dbReference>
<feature type="domain" description="Phosphatidic acid phosphatase type 2/haloperoxidase" evidence="7">
    <location>
        <begin position="319"/>
        <end position="422"/>
    </location>
</feature>
<evidence type="ECO:0000259" key="7">
    <source>
        <dbReference type="SMART" id="SM00014"/>
    </source>
</evidence>
<accession>A0AAD5XZE6</accession>
<dbReference type="Gene3D" id="1.20.144.10">
    <property type="entry name" value="Phosphatidic acid phosphatase type 2/haloperoxidase"/>
    <property type="match status" value="2"/>
</dbReference>
<dbReference type="EMBL" id="JADGJW010000470">
    <property type="protein sequence ID" value="KAJ3216599.1"/>
    <property type="molecule type" value="Genomic_DNA"/>
</dbReference>
<dbReference type="InterPro" id="IPR036938">
    <property type="entry name" value="PAP2/HPO_sf"/>
</dbReference>
<feature type="transmembrane region" description="Helical" evidence="6">
    <location>
        <begin position="405"/>
        <end position="426"/>
    </location>
</feature>
<reference evidence="8" key="1">
    <citation type="submission" date="2020-05" db="EMBL/GenBank/DDBJ databases">
        <title>Phylogenomic resolution of chytrid fungi.</title>
        <authorList>
            <person name="Stajich J.E."/>
            <person name="Amses K."/>
            <person name="Simmons R."/>
            <person name="Seto K."/>
            <person name="Myers J."/>
            <person name="Bonds A."/>
            <person name="Quandt C.A."/>
            <person name="Barry K."/>
            <person name="Liu P."/>
            <person name="Grigoriev I."/>
            <person name="Longcore J.E."/>
            <person name="James T.Y."/>
        </authorList>
    </citation>
    <scope>NUCLEOTIDE SEQUENCE</scope>
    <source>
        <strain evidence="8">JEL0476</strain>
    </source>
</reference>
<sequence length="447" mass="51272">MSTLDSPTPNWKFNVKNHVLYYLFTYLFMFLLAILNVLVLVFVKPFERSEFSLTDLSISHRVHNSDLVHFSVVIVVFTLIPILIVATFCLLWYFKVIKNFDVQSSNFHSEIKNKNLQRSLRYLLLNDPLHHFQLFFQTMIMSQLFTLLITTLLKLSVGRLRPDFLDRCNPEGWNTTDISVLTSFPPPLLTCRGDPAIINEGRVSFPSGHASSSFTGAFVWAAWIFLVLHRARCDFSSKDFFFSVWFKAFLAMIPLSYASYIGISRIEQMVHHPTDVIAGAVIGAFIGLFFFYFVFLEDKEIRVRNEVVSEAERERIMNTQDTTLTYAQLVNSFVTHFLKISVGELRPDFLDRCKPEGWKTPNATLVSYFPTPFLNCTGDPGVIKEGRLSFPSGHARIQQNIHHPIDVVSGVLIGVVIGYISFYFGFIHLSVCEIKSHEDLENQQEEC</sequence>